<dbReference type="AlphaFoldDB" id="R7TGJ7"/>
<dbReference type="STRING" id="283909.R7TGJ7"/>
<dbReference type="SUPFAM" id="SSF51905">
    <property type="entry name" value="FAD/NAD(P)-binding domain"/>
    <property type="match status" value="2"/>
</dbReference>
<protein>
    <recommendedName>
        <fullName evidence="4">FAD/NAD(P)-binding domain-containing protein</fullName>
    </recommendedName>
</protein>
<evidence type="ECO:0000313" key="2">
    <source>
        <dbReference type="EnsemblMetazoa" id="CapteP160689"/>
    </source>
</evidence>
<evidence type="ECO:0000313" key="3">
    <source>
        <dbReference type="Proteomes" id="UP000014760"/>
    </source>
</evidence>
<proteinExistence type="predicted"/>
<reference evidence="1 3" key="2">
    <citation type="journal article" date="2013" name="Nature">
        <title>Insights into bilaterian evolution from three spiralian genomes.</title>
        <authorList>
            <person name="Simakov O."/>
            <person name="Marletaz F."/>
            <person name="Cho S.J."/>
            <person name="Edsinger-Gonzales E."/>
            <person name="Havlak P."/>
            <person name="Hellsten U."/>
            <person name="Kuo D.H."/>
            <person name="Larsson T."/>
            <person name="Lv J."/>
            <person name="Arendt D."/>
            <person name="Savage R."/>
            <person name="Osoegawa K."/>
            <person name="de Jong P."/>
            <person name="Grimwood J."/>
            <person name="Chapman J.A."/>
            <person name="Shapiro H."/>
            <person name="Aerts A."/>
            <person name="Otillar R.P."/>
            <person name="Terry A.Y."/>
            <person name="Boore J.L."/>
            <person name="Grigoriev I.V."/>
            <person name="Lindberg D.R."/>
            <person name="Seaver E.C."/>
            <person name="Weisblat D.A."/>
            <person name="Putnam N.H."/>
            <person name="Rokhsar D.S."/>
        </authorList>
    </citation>
    <scope>NUCLEOTIDE SEQUENCE</scope>
    <source>
        <strain evidence="1 3">I ESC-2004</strain>
    </source>
</reference>
<dbReference type="InterPro" id="IPR029731">
    <property type="entry name" value="OSGIN1/2"/>
</dbReference>
<dbReference type="OrthoDB" id="412005at2759"/>
<dbReference type="HOGENOM" id="CLU_019308_2_0_1"/>
<accession>R7TGJ7</accession>
<dbReference type="EnsemblMetazoa" id="CapteT160689">
    <property type="protein sequence ID" value="CapteP160689"/>
    <property type="gene ID" value="CapteG160689"/>
</dbReference>
<dbReference type="Gene3D" id="3.50.50.60">
    <property type="entry name" value="FAD/NAD(P)-binding domain"/>
    <property type="match status" value="1"/>
</dbReference>
<name>R7TGJ7_CAPTE</name>
<dbReference type="EMBL" id="KB310063">
    <property type="protein sequence ID" value="ELT92622.1"/>
    <property type="molecule type" value="Genomic_DNA"/>
</dbReference>
<reference evidence="3" key="1">
    <citation type="submission" date="2012-12" db="EMBL/GenBank/DDBJ databases">
        <authorList>
            <person name="Hellsten U."/>
            <person name="Grimwood J."/>
            <person name="Chapman J.A."/>
            <person name="Shapiro H."/>
            <person name="Aerts A."/>
            <person name="Otillar R.P."/>
            <person name="Terry A.Y."/>
            <person name="Boore J.L."/>
            <person name="Simakov O."/>
            <person name="Marletaz F."/>
            <person name="Cho S.-J."/>
            <person name="Edsinger-Gonzales E."/>
            <person name="Havlak P."/>
            <person name="Kuo D.-H."/>
            <person name="Larsson T."/>
            <person name="Lv J."/>
            <person name="Arendt D."/>
            <person name="Savage R."/>
            <person name="Osoegawa K."/>
            <person name="de Jong P."/>
            <person name="Lindberg D.R."/>
            <person name="Seaver E.C."/>
            <person name="Weisblat D.A."/>
            <person name="Putnam N.H."/>
            <person name="Grigoriev I.V."/>
            <person name="Rokhsar D.S."/>
        </authorList>
    </citation>
    <scope>NUCLEOTIDE SEQUENCE</scope>
    <source>
        <strain evidence="3">I ESC-2004</strain>
    </source>
</reference>
<dbReference type="Pfam" id="PF13738">
    <property type="entry name" value="Pyr_redox_3"/>
    <property type="match status" value="1"/>
</dbReference>
<sequence length="417" mass="46716">MRLQSSSQKDLSIVEQDLEYLSDGIEGRSSNPVALLFDALTHPDADMGIETPSTLRWERKKDKVIDHVVLGKGEEGGVWQMLDGKVQTLSLGPWMELPGMSFRDWLSEYRSSKAREHTPVYNHDRASMDEVKHYYMAYVLKKGLTPYFANRSVVTSVERWEVRGYRTSIAEDSSIQTNKFYYRAPNVVLATGTFDKPNSLRVPGERLPYVLHSITELENKIRSELGPTSDPVVIIGAGLSAADAILYALSHGIPVVHVFRRSASDPQIVYKQLPTKLYPEYHRVHSLMSAEESEDGQYKAYPQSSIGQFMSDRNLTIRNLHTNMDTVLQVSCAVVLIGSRPDLSFLPGDGKNLGRVPGMPIDSKHNPIDVDPMTYQSTHDPGLFALGPLTGDNFVRFLRGGALAITAHLWRQREGLL</sequence>
<dbReference type="OMA" id="CKHINLT"/>
<dbReference type="InterPro" id="IPR036188">
    <property type="entry name" value="FAD/NAD-bd_sf"/>
</dbReference>
<organism evidence="1">
    <name type="scientific">Capitella teleta</name>
    <name type="common">Polychaete worm</name>
    <dbReference type="NCBI Taxonomy" id="283909"/>
    <lineage>
        <taxon>Eukaryota</taxon>
        <taxon>Metazoa</taxon>
        <taxon>Spiralia</taxon>
        <taxon>Lophotrochozoa</taxon>
        <taxon>Annelida</taxon>
        <taxon>Polychaeta</taxon>
        <taxon>Sedentaria</taxon>
        <taxon>Scolecida</taxon>
        <taxon>Capitellidae</taxon>
        <taxon>Capitella</taxon>
    </lineage>
</organism>
<dbReference type="EMBL" id="AMQN01013241">
    <property type="status" value="NOT_ANNOTATED_CDS"/>
    <property type="molecule type" value="Genomic_DNA"/>
</dbReference>
<evidence type="ECO:0000313" key="1">
    <source>
        <dbReference type="EMBL" id="ELT92622.1"/>
    </source>
</evidence>
<dbReference type="Proteomes" id="UP000014760">
    <property type="component" value="Unassembled WGS sequence"/>
</dbReference>
<evidence type="ECO:0008006" key="4">
    <source>
        <dbReference type="Google" id="ProtNLM"/>
    </source>
</evidence>
<reference evidence="2" key="3">
    <citation type="submission" date="2015-06" db="UniProtKB">
        <authorList>
            <consortium name="EnsemblMetazoa"/>
        </authorList>
    </citation>
    <scope>IDENTIFICATION</scope>
</reference>
<keyword evidence="3" id="KW-1185">Reference proteome</keyword>
<dbReference type="PANTHER" id="PTHR15192">
    <property type="entry name" value="PROTEIN CBG05349"/>
    <property type="match status" value="1"/>
</dbReference>
<dbReference type="PANTHER" id="PTHR15192:SF8">
    <property type="entry name" value="FAD_NAD(P)-BINDING DOMAIN-CONTAINING PROTEIN"/>
    <property type="match status" value="1"/>
</dbReference>
<gene>
    <name evidence="1" type="ORF">CAPTEDRAFT_160689</name>
</gene>